<dbReference type="RefSeq" id="WP_281485274.1">
    <property type="nucleotide sequence ID" value="NZ_CP124543.1"/>
</dbReference>
<gene>
    <name evidence="2" type="ORF">QI031_11415</name>
</gene>
<evidence type="ECO:0000313" key="2">
    <source>
        <dbReference type="EMBL" id="WGV28042.1"/>
    </source>
</evidence>
<feature type="transmembrane region" description="Helical" evidence="1">
    <location>
        <begin position="40"/>
        <end position="60"/>
    </location>
</feature>
<accession>A0AAJ6NWR5</accession>
<dbReference type="EMBL" id="CP124543">
    <property type="protein sequence ID" value="WGV28042.1"/>
    <property type="molecule type" value="Genomic_DNA"/>
</dbReference>
<feature type="transmembrane region" description="Helical" evidence="1">
    <location>
        <begin position="172"/>
        <end position="190"/>
    </location>
</feature>
<protein>
    <submittedName>
        <fullName evidence="2">Uncharacterized protein</fullName>
    </submittedName>
</protein>
<feature type="transmembrane region" description="Helical" evidence="1">
    <location>
        <begin position="12"/>
        <end position="34"/>
    </location>
</feature>
<feature type="transmembrane region" description="Helical" evidence="1">
    <location>
        <begin position="69"/>
        <end position="93"/>
    </location>
</feature>
<organism evidence="2 3">
    <name type="scientific">Halotia branconii CENA392</name>
    <dbReference type="NCBI Taxonomy" id="1539056"/>
    <lineage>
        <taxon>Bacteria</taxon>
        <taxon>Bacillati</taxon>
        <taxon>Cyanobacteriota</taxon>
        <taxon>Cyanophyceae</taxon>
        <taxon>Nostocales</taxon>
        <taxon>Nodulariaceae</taxon>
        <taxon>Halotia</taxon>
    </lineage>
</organism>
<name>A0AAJ6NWR5_9CYAN</name>
<keyword evidence="1" id="KW-0812">Transmembrane</keyword>
<dbReference type="KEGG" id="hbq:QI031_11415"/>
<dbReference type="Proteomes" id="UP001223520">
    <property type="component" value="Chromosome"/>
</dbReference>
<dbReference type="AlphaFoldDB" id="A0AAJ6NWR5"/>
<evidence type="ECO:0000256" key="1">
    <source>
        <dbReference type="SAM" id="Phobius"/>
    </source>
</evidence>
<keyword evidence="1" id="KW-0472">Membrane</keyword>
<keyword evidence="1" id="KW-1133">Transmembrane helix</keyword>
<feature type="transmembrane region" description="Helical" evidence="1">
    <location>
        <begin position="99"/>
        <end position="123"/>
    </location>
</feature>
<evidence type="ECO:0000313" key="3">
    <source>
        <dbReference type="Proteomes" id="UP001223520"/>
    </source>
</evidence>
<keyword evidence="3" id="KW-1185">Reference proteome</keyword>
<proteinExistence type="predicted"/>
<sequence>MPLVPAKTELEFTLLWIVATCGGFLMSLCLIEIVEKPEDIGVIQASIGGLMVALPQGLILRHSISAVKWILSTLLAWIAISAIGIGAIGWIVIPNSEFFASIILSGAIYGAIGGFGIGFAQWLAIRQPFPWAWQWILVSSASWAIAIPVGSIVGSILHYLTRLFLGEVAGLAITWLMVAILTGINAYRLFR</sequence>
<feature type="transmembrane region" description="Helical" evidence="1">
    <location>
        <begin position="135"/>
        <end position="160"/>
    </location>
</feature>
<reference evidence="2 3" key="1">
    <citation type="journal article" date="2023" name="Limnol Oceanogr Lett">
        <title>Environmental adaptations by the intertidal Antarctic cyanobacterium Halotia branconii CENA392 as revealed using long-read genome sequencing.</title>
        <authorList>
            <person name="Dextro R.B."/>
            <person name="Delbaje E."/>
            <person name="Freitas P.N.N."/>
            <person name="Geraldes V."/>
            <person name="Pinto E."/>
            <person name="Long P.F."/>
            <person name="Fiore M.F."/>
        </authorList>
    </citation>
    <scope>NUCLEOTIDE SEQUENCE [LARGE SCALE GENOMIC DNA]</scope>
    <source>
        <strain evidence="2 3">CENA392</strain>
    </source>
</reference>